<feature type="region of interest" description="Disordered" evidence="1">
    <location>
        <begin position="1"/>
        <end position="43"/>
    </location>
</feature>
<keyword evidence="4" id="KW-1185">Reference proteome</keyword>
<name>A0ABZ0ZTE0_9ACTN</name>
<evidence type="ECO:0000313" key="3">
    <source>
        <dbReference type="EMBL" id="WQQ27330.1"/>
    </source>
</evidence>
<accession>A0ABZ0ZTE0</accession>
<feature type="compositionally biased region" description="Basic and acidic residues" evidence="1">
    <location>
        <begin position="10"/>
        <end position="24"/>
    </location>
</feature>
<dbReference type="EMBL" id="CP141059">
    <property type="protein sequence ID" value="WQQ27330.1"/>
    <property type="molecule type" value="Genomic_DNA"/>
</dbReference>
<evidence type="ECO:0000256" key="2">
    <source>
        <dbReference type="SAM" id="Phobius"/>
    </source>
</evidence>
<dbReference type="RefSeq" id="WP_322456861.1">
    <property type="nucleotide sequence ID" value="NZ_CP141059.1"/>
</dbReference>
<evidence type="ECO:0000313" key="4">
    <source>
        <dbReference type="Proteomes" id="UP001327225"/>
    </source>
</evidence>
<feature type="transmembrane region" description="Helical" evidence="2">
    <location>
        <begin position="66"/>
        <end position="90"/>
    </location>
</feature>
<protein>
    <recommendedName>
        <fullName evidence="5">DUF5067 domain-containing protein</fullName>
    </recommendedName>
</protein>
<reference evidence="4" key="1">
    <citation type="submission" date="2023-12" db="EMBL/GenBank/DDBJ databases">
        <title>Novel species in genus Nocardioides.</title>
        <authorList>
            <person name="Zhou H."/>
        </authorList>
    </citation>
    <scope>NUCLEOTIDE SEQUENCE [LARGE SCALE GENOMIC DNA]</scope>
    <source>
        <strain evidence="4">HM61</strain>
    </source>
</reference>
<keyword evidence="2" id="KW-0472">Membrane</keyword>
<keyword evidence="2" id="KW-0812">Transmembrane</keyword>
<dbReference type="Proteomes" id="UP001327225">
    <property type="component" value="Chromosome"/>
</dbReference>
<organism evidence="3 4">
    <name type="scientific">Nocardioides bizhenqiangii</name>
    <dbReference type="NCBI Taxonomy" id="3095076"/>
    <lineage>
        <taxon>Bacteria</taxon>
        <taxon>Bacillati</taxon>
        <taxon>Actinomycetota</taxon>
        <taxon>Actinomycetes</taxon>
        <taxon>Propionibacteriales</taxon>
        <taxon>Nocardioidaceae</taxon>
        <taxon>Nocardioides</taxon>
    </lineage>
</organism>
<evidence type="ECO:0008006" key="5">
    <source>
        <dbReference type="Google" id="ProtNLM"/>
    </source>
</evidence>
<feature type="compositionally biased region" description="Pro residues" evidence="1">
    <location>
        <begin position="25"/>
        <end position="34"/>
    </location>
</feature>
<keyword evidence="2" id="KW-1133">Transmembrane helix</keyword>
<sequence length="246" mass="26455">MADQPDPPDPPEKWRVYEEDKTPDPEPPPEPPKVPYGDAPPAVPYGQQQSYNPVFVTTSSSSAPKIVLLVVAVAVLGVVAAAAVAIFAAVDGGVAGLGGIDAKSPDDFEEFVDQVEEDTGSTEVFWVGLYDGYIIVDVPYTDEPGEDREVSYRWDGGGLEKSSQGTSTDQLFDLTEINPEIIDGICDPLLDLAQGATAADCYVFITKPGPPFGGEAWFRTSAQDEFNRNYSIDYDKDGNEVGRTVP</sequence>
<proteinExistence type="predicted"/>
<gene>
    <name evidence="3" type="ORF">SHK19_03665</name>
</gene>
<evidence type="ECO:0000256" key="1">
    <source>
        <dbReference type="SAM" id="MobiDB-lite"/>
    </source>
</evidence>